<gene>
    <name evidence="1" type="ORF">STAS_09309</name>
</gene>
<evidence type="ECO:0000313" key="1">
    <source>
        <dbReference type="EMBL" id="GER33196.1"/>
    </source>
</evidence>
<accession>A0A5A7PKP5</accession>
<evidence type="ECO:0000313" key="2">
    <source>
        <dbReference type="Proteomes" id="UP000325081"/>
    </source>
</evidence>
<dbReference type="Proteomes" id="UP000325081">
    <property type="component" value="Unassembled WGS sequence"/>
</dbReference>
<reference evidence="2" key="1">
    <citation type="journal article" date="2019" name="Curr. Biol.">
        <title>Genome Sequence of Striga asiatica Provides Insight into the Evolution of Plant Parasitism.</title>
        <authorList>
            <person name="Yoshida S."/>
            <person name="Kim S."/>
            <person name="Wafula E.K."/>
            <person name="Tanskanen J."/>
            <person name="Kim Y.M."/>
            <person name="Honaas L."/>
            <person name="Yang Z."/>
            <person name="Spallek T."/>
            <person name="Conn C.E."/>
            <person name="Ichihashi Y."/>
            <person name="Cheong K."/>
            <person name="Cui S."/>
            <person name="Der J.P."/>
            <person name="Gundlach H."/>
            <person name="Jiao Y."/>
            <person name="Hori C."/>
            <person name="Ishida J.K."/>
            <person name="Kasahara H."/>
            <person name="Kiba T."/>
            <person name="Kim M.S."/>
            <person name="Koo N."/>
            <person name="Laohavisit A."/>
            <person name="Lee Y.H."/>
            <person name="Lumba S."/>
            <person name="McCourt P."/>
            <person name="Mortimer J.C."/>
            <person name="Mutuku J.M."/>
            <person name="Nomura T."/>
            <person name="Sasaki-Sekimoto Y."/>
            <person name="Seto Y."/>
            <person name="Wang Y."/>
            <person name="Wakatake T."/>
            <person name="Sakakibara H."/>
            <person name="Demura T."/>
            <person name="Yamaguchi S."/>
            <person name="Yoneyama K."/>
            <person name="Manabe R.I."/>
            <person name="Nelson D.C."/>
            <person name="Schulman A.H."/>
            <person name="Timko M.P."/>
            <person name="dePamphilis C.W."/>
            <person name="Choi D."/>
            <person name="Shirasu K."/>
        </authorList>
    </citation>
    <scope>NUCLEOTIDE SEQUENCE [LARGE SCALE GENOMIC DNA]</scope>
    <source>
        <strain evidence="2">cv. UVA1</strain>
    </source>
</reference>
<name>A0A5A7PKP5_STRAF</name>
<organism evidence="1 2">
    <name type="scientific">Striga asiatica</name>
    <name type="common">Asiatic witchweed</name>
    <name type="synonym">Buchnera asiatica</name>
    <dbReference type="NCBI Taxonomy" id="4170"/>
    <lineage>
        <taxon>Eukaryota</taxon>
        <taxon>Viridiplantae</taxon>
        <taxon>Streptophyta</taxon>
        <taxon>Embryophyta</taxon>
        <taxon>Tracheophyta</taxon>
        <taxon>Spermatophyta</taxon>
        <taxon>Magnoliopsida</taxon>
        <taxon>eudicotyledons</taxon>
        <taxon>Gunneridae</taxon>
        <taxon>Pentapetalae</taxon>
        <taxon>asterids</taxon>
        <taxon>lamiids</taxon>
        <taxon>Lamiales</taxon>
        <taxon>Orobanchaceae</taxon>
        <taxon>Buchnereae</taxon>
        <taxon>Striga</taxon>
    </lineage>
</organism>
<keyword evidence="1" id="KW-0456">Lyase</keyword>
<protein>
    <submittedName>
        <fullName evidence="1">Ureidoglycolate lyase</fullName>
    </submittedName>
</protein>
<keyword evidence="2" id="KW-1185">Reference proteome</keyword>
<proteinExistence type="predicted"/>
<comment type="caution">
    <text evidence="1">The sequence shown here is derived from an EMBL/GenBank/DDBJ whole genome shotgun (WGS) entry which is preliminary data.</text>
</comment>
<sequence length="140" mass="15792">MGTEQSPCVARHLWHAGDCRVCLRPGNVQAPWEVRAAQLPEPAKLDTAEDRGPNLVDSLRRTVDAKIQATWQKVRREKRAWRTATKKLKCGDVIIFGESEGKGAEATPSPVRTRKGEDGYQNYPSYFITDLPSFLLDHKF</sequence>
<dbReference type="AlphaFoldDB" id="A0A5A7PKP5"/>
<dbReference type="GO" id="GO:0016829">
    <property type="term" value="F:lyase activity"/>
    <property type="evidence" value="ECO:0007669"/>
    <property type="project" value="UniProtKB-KW"/>
</dbReference>
<dbReference type="EMBL" id="BKCP01004705">
    <property type="protein sequence ID" value="GER33196.1"/>
    <property type="molecule type" value="Genomic_DNA"/>
</dbReference>